<dbReference type="RefSeq" id="WP_101716428.1">
    <property type="nucleotide sequence ID" value="NZ_PJRS01000008.1"/>
</dbReference>
<name>A0A2N5DRA2_9CAUL</name>
<dbReference type="OrthoDB" id="3480230at2"/>
<evidence type="ECO:0000313" key="2">
    <source>
        <dbReference type="EMBL" id="PLR28587.1"/>
    </source>
</evidence>
<dbReference type="EMBL" id="PJRS01000008">
    <property type="protein sequence ID" value="PLR28587.1"/>
    <property type="molecule type" value="Genomic_DNA"/>
</dbReference>
<dbReference type="Proteomes" id="UP000234479">
    <property type="component" value="Unassembled WGS sequence"/>
</dbReference>
<dbReference type="Pfam" id="PF24698">
    <property type="entry name" value="DUF7662"/>
    <property type="match status" value="1"/>
</dbReference>
<evidence type="ECO:0000313" key="3">
    <source>
        <dbReference type="Proteomes" id="UP000234479"/>
    </source>
</evidence>
<organism evidence="2 3">
    <name type="scientific">Caulobacter zeae</name>
    <dbReference type="NCBI Taxonomy" id="2055137"/>
    <lineage>
        <taxon>Bacteria</taxon>
        <taxon>Pseudomonadati</taxon>
        <taxon>Pseudomonadota</taxon>
        <taxon>Alphaproteobacteria</taxon>
        <taxon>Caulobacterales</taxon>
        <taxon>Caulobacteraceae</taxon>
        <taxon>Caulobacter</taxon>
    </lineage>
</organism>
<dbReference type="InterPro" id="IPR056079">
    <property type="entry name" value="DUF7662"/>
</dbReference>
<accession>A0A2N5DRA2</accession>
<dbReference type="AlphaFoldDB" id="A0A2N5DRA2"/>
<gene>
    <name evidence="2" type="ORF">SGCZBJ_02340</name>
</gene>
<reference evidence="2 3" key="1">
    <citation type="submission" date="2017-12" db="EMBL/GenBank/DDBJ databases">
        <title>The genome sequence of Caulobacter sp. 410.</title>
        <authorList>
            <person name="Gao J."/>
            <person name="Mao X."/>
            <person name="Sun J."/>
        </authorList>
    </citation>
    <scope>NUCLEOTIDE SEQUENCE [LARGE SCALE GENOMIC DNA]</scope>
    <source>
        <strain evidence="2 3">410</strain>
    </source>
</reference>
<feature type="domain" description="DUF7662" evidence="1">
    <location>
        <begin position="3"/>
        <end position="79"/>
    </location>
</feature>
<sequence>MKYEPLKRYLEAARGLDPLRMAFDEIEGVLGFALPRSAREHQAWWSNTRIGHTHAAAWLDAGWKTSGLDLAGRRVTFQREVEQGVAEGATPFRHRDDAVTVPLELLTPAGLQMIDREARRMRLDRGAAAAALLNALAVERRRVLLADLAQSLPAEAIDAAALVREDRDGR</sequence>
<proteinExistence type="predicted"/>
<protein>
    <recommendedName>
        <fullName evidence="1">DUF7662 domain-containing protein</fullName>
    </recommendedName>
</protein>
<comment type="caution">
    <text evidence="2">The sequence shown here is derived from an EMBL/GenBank/DDBJ whole genome shotgun (WGS) entry which is preliminary data.</text>
</comment>
<evidence type="ECO:0000259" key="1">
    <source>
        <dbReference type="Pfam" id="PF24698"/>
    </source>
</evidence>
<keyword evidence="3" id="KW-1185">Reference proteome</keyword>